<evidence type="ECO:0000256" key="1">
    <source>
        <dbReference type="ARBA" id="ARBA00009986"/>
    </source>
</evidence>
<dbReference type="Proteomes" id="UP000279959">
    <property type="component" value="Chromosome"/>
</dbReference>
<dbReference type="InterPro" id="IPR016160">
    <property type="entry name" value="Ald_DH_CS_CYS"/>
</dbReference>
<dbReference type="CDD" id="cd07078">
    <property type="entry name" value="ALDH"/>
    <property type="match status" value="1"/>
</dbReference>
<dbReference type="KEGG" id="sami:SAMIE_1016130"/>
<dbReference type="PANTHER" id="PTHR43353:SF5">
    <property type="entry name" value="SUCCINATE-SEMIALDEHYDE DEHYDROGENASE, MITOCHONDRIAL"/>
    <property type="match status" value="1"/>
</dbReference>
<dbReference type="SUPFAM" id="SSF53720">
    <property type="entry name" value="ALDH-like"/>
    <property type="match status" value="1"/>
</dbReference>
<gene>
    <name evidence="4" type="ORF">SAMIE_1016130</name>
</gene>
<reference evidence="4 5" key="1">
    <citation type="submission" date="2018-05" db="EMBL/GenBank/DDBJ databases">
        <title>Complete Genome Sequence of the Nonylphenol-Degrading Bacterium Sphingobium amiense DSM 16289T.</title>
        <authorList>
            <person name="Ootsuka M."/>
            <person name="Nishizawa T."/>
            <person name="Ohta H."/>
        </authorList>
    </citation>
    <scope>NUCLEOTIDE SEQUENCE [LARGE SCALE GENOMIC DNA]</scope>
    <source>
        <strain evidence="4 5">DSM 16289</strain>
    </source>
</reference>
<dbReference type="Pfam" id="PF00171">
    <property type="entry name" value="Aldedh"/>
    <property type="match status" value="1"/>
</dbReference>
<accession>A0A494WC26</accession>
<evidence type="ECO:0000313" key="4">
    <source>
        <dbReference type="EMBL" id="BBD98112.1"/>
    </source>
</evidence>
<dbReference type="PROSITE" id="PS00070">
    <property type="entry name" value="ALDEHYDE_DEHYDR_CYS"/>
    <property type="match status" value="1"/>
</dbReference>
<dbReference type="GO" id="GO:0004777">
    <property type="term" value="F:succinate-semialdehyde dehydrogenase (NAD+) activity"/>
    <property type="evidence" value="ECO:0007669"/>
    <property type="project" value="TreeGrafter"/>
</dbReference>
<comment type="similarity">
    <text evidence="1">Belongs to the aldehyde dehydrogenase family.</text>
</comment>
<keyword evidence="5" id="KW-1185">Reference proteome</keyword>
<dbReference type="FunFam" id="3.40.309.10:FF:000009">
    <property type="entry name" value="Aldehyde dehydrogenase A"/>
    <property type="match status" value="1"/>
</dbReference>
<keyword evidence="2" id="KW-0560">Oxidoreductase</keyword>
<organism evidence="4 5">
    <name type="scientific">Sphingobium amiense</name>
    <dbReference type="NCBI Taxonomy" id="135719"/>
    <lineage>
        <taxon>Bacteria</taxon>
        <taxon>Pseudomonadati</taxon>
        <taxon>Pseudomonadota</taxon>
        <taxon>Alphaproteobacteria</taxon>
        <taxon>Sphingomonadales</taxon>
        <taxon>Sphingomonadaceae</taxon>
        <taxon>Sphingobium</taxon>
    </lineage>
</organism>
<feature type="domain" description="Aldehyde dehydrogenase" evidence="3">
    <location>
        <begin position="36"/>
        <end position="497"/>
    </location>
</feature>
<dbReference type="Gene3D" id="3.40.309.10">
    <property type="entry name" value="Aldehyde Dehydrogenase, Chain A, domain 2"/>
    <property type="match status" value="1"/>
</dbReference>
<dbReference type="InterPro" id="IPR016161">
    <property type="entry name" value="Ald_DH/histidinol_DH"/>
</dbReference>
<dbReference type="FunFam" id="3.40.605.10:FF:000007">
    <property type="entry name" value="NAD/NADP-dependent betaine aldehyde dehydrogenase"/>
    <property type="match status" value="1"/>
</dbReference>
<dbReference type="InterPro" id="IPR016162">
    <property type="entry name" value="Ald_DH_N"/>
</dbReference>
<sequence>MGEHIREKLMTTDLRAPLNDLPELAQDLGNYIGGRWESDEAETFAAINPATGGELARLPLSTRETARRAVAHAKAAQPAWARLSTWDRATLCASIGDAIAAATDDLARILSMEQGKTLAEATGEVTATAHGFHMSAELVRYMTGEVQTGQTPDRLFLTQRHPRGVYAVITPWNYPVMIPGEYLAPAIATGNAVVWVPAPTTSLVAAALMRVIASVGLPDGLINLVLGQGAVVGDEIVGHEDVQGIGFTGSTRTGKSVAERGAGKPMLLELGGNGPVIVRRDADLDLAAEAAALGAFMNSGQICAATGRVLADSAIAGELAEKIAEIARSHKPGDPLHQGTTMGPLNNAAVVQKTREHVDEAIAAGARCIAGGHGLPDLGSDLFYAPTVLVDVTPDMRVAREETFGPVVPVIALDGDDELLRVANDTEYGLTMAIFSRDMERAMAMSTELSAGIISINAHTVTWETHMPLGGASGTKSGIGRLGGRHTIEAMTEMRMVTIPAPRFAGKDKG</sequence>
<evidence type="ECO:0000313" key="5">
    <source>
        <dbReference type="Proteomes" id="UP000279959"/>
    </source>
</evidence>
<dbReference type="GO" id="GO:0009450">
    <property type="term" value="P:gamma-aminobutyric acid catabolic process"/>
    <property type="evidence" value="ECO:0007669"/>
    <property type="project" value="TreeGrafter"/>
</dbReference>
<protein>
    <submittedName>
        <fullName evidence="4">Aldehyde dehydrogenase</fullName>
    </submittedName>
</protein>
<proteinExistence type="inferred from homology"/>
<dbReference type="InterPro" id="IPR016163">
    <property type="entry name" value="Ald_DH_C"/>
</dbReference>
<evidence type="ECO:0000256" key="2">
    <source>
        <dbReference type="ARBA" id="ARBA00023002"/>
    </source>
</evidence>
<dbReference type="EMBL" id="AP018664">
    <property type="protein sequence ID" value="BBD98112.1"/>
    <property type="molecule type" value="Genomic_DNA"/>
</dbReference>
<dbReference type="InterPro" id="IPR050740">
    <property type="entry name" value="Aldehyde_DH_Superfamily"/>
</dbReference>
<dbReference type="AlphaFoldDB" id="A0A494WC26"/>
<name>A0A494WC26_9SPHN</name>
<dbReference type="InterPro" id="IPR015590">
    <property type="entry name" value="Aldehyde_DH_dom"/>
</dbReference>
<evidence type="ECO:0000259" key="3">
    <source>
        <dbReference type="Pfam" id="PF00171"/>
    </source>
</evidence>
<dbReference type="Gene3D" id="3.40.605.10">
    <property type="entry name" value="Aldehyde Dehydrogenase, Chain A, domain 1"/>
    <property type="match status" value="1"/>
</dbReference>
<dbReference type="PANTHER" id="PTHR43353">
    <property type="entry name" value="SUCCINATE-SEMIALDEHYDE DEHYDROGENASE, MITOCHONDRIAL"/>
    <property type="match status" value="1"/>
</dbReference>